<comment type="caution">
    <text evidence="1">The sequence shown here is derived from an EMBL/GenBank/DDBJ whole genome shotgun (WGS) entry which is preliminary data.</text>
</comment>
<proteinExistence type="predicted"/>
<sequence length="59" mass="7220">KQTYSEFEFCNPHARKHYKREQYYWKKQTKLALAEAIKQIQKNKHLNIEFSTQTSAKMQ</sequence>
<protein>
    <submittedName>
        <fullName evidence="1">10794_t:CDS:1</fullName>
    </submittedName>
</protein>
<keyword evidence="2" id="KW-1185">Reference proteome</keyword>
<accession>A0ACA9MB74</accession>
<gene>
    <name evidence="1" type="ORF">DHETER_LOCUS6103</name>
</gene>
<name>A0ACA9MB74_9GLOM</name>
<evidence type="ECO:0000313" key="2">
    <source>
        <dbReference type="Proteomes" id="UP000789702"/>
    </source>
</evidence>
<dbReference type="Proteomes" id="UP000789702">
    <property type="component" value="Unassembled WGS sequence"/>
</dbReference>
<reference evidence="1" key="1">
    <citation type="submission" date="2021-06" db="EMBL/GenBank/DDBJ databases">
        <authorList>
            <person name="Kallberg Y."/>
            <person name="Tangrot J."/>
            <person name="Rosling A."/>
        </authorList>
    </citation>
    <scope>NUCLEOTIDE SEQUENCE</scope>
    <source>
        <strain evidence="1">IL203A</strain>
    </source>
</reference>
<feature type="non-terminal residue" evidence="1">
    <location>
        <position position="1"/>
    </location>
</feature>
<organism evidence="1 2">
    <name type="scientific">Dentiscutata heterogama</name>
    <dbReference type="NCBI Taxonomy" id="1316150"/>
    <lineage>
        <taxon>Eukaryota</taxon>
        <taxon>Fungi</taxon>
        <taxon>Fungi incertae sedis</taxon>
        <taxon>Mucoromycota</taxon>
        <taxon>Glomeromycotina</taxon>
        <taxon>Glomeromycetes</taxon>
        <taxon>Diversisporales</taxon>
        <taxon>Gigasporaceae</taxon>
        <taxon>Dentiscutata</taxon>
    </lineage>
</organism>
<dbReference type="EMBL" id="CAJVPU010007384">
    <property type="protein sequence ID" value="CAG8572032.1"/>
    <property type="molecule type" value="Genomic_DNA"/>
</dbReference>
<evidence type="ECO:0000313" key="1">
    <source>
        <dbReference type="EMBL" id="CAG8572032.1"/>
    </source>
</evidence>